<organism evidence="1 2">
    <name type="scientific">Fistulifera solaris</name>
    <name type="common">Oleaginous diatom</name>
    <dbReference type="NCBI Taxonomy" id="1519565"/>
    <lineage>
        <taxon>Eukaryota</taxon>
        <taxon>Sar</taxon>
        <taxon>Stramenopiles</taxon>
        <taxon>Ochrophyta</taxon>
        <taxon>Bacillariophyta</taxon>
        <taxon>Bacillariophyceae</taxon>
        <taxon>Bacillariophycidae</taxon>
        <taxon>Naviculales</taxon>
        <taxon>Naviculaceae</taxon>
        <taxon>Fistulifera</taxon>
    </lineage>
</organism>
<keyword evidence="2" id="KW-1185">Reference proteome</keyword>
<proteinExistence type="predicted"/>
<sequence>MEEEDFQQKNVYNEALNQLRQKFPYLLQTPLSNSLLAPDIELNVGVSPSISLASSREELLRLQQIIILTLRAGNLVQFQPPVVQCQFGCLPNNTNIVRIRWRVDLAASPQQPVLFDGESVVQLNGSSIDTLRLESVNFNGQPQDAVTIGRFLSSSRRAVQQVQSSPLLQPFLTSLSPLLDTLLLSSSSNTSLEDSLSEESSSIFLIRPINSTNTANATKSSNGEAQWVPLEEYPSNSSDFPLPGSGSWSKYALFHKRAEQFYKEVLPALQDGTIDESCFAREARLITQDVGVKNPQRFYQTLAIGRQQSGAQFQCTGIKAVWNDNAVEVSYTTTIPSLPSALRFRGADVFAFNDADPVQIANIRQVQFQNEEPSSAWDGTLVMKSLAKAVETGRPDTWADLILLPKSGQSRSFPRKSRSDTAATTIYRIMERLHIDLRQLAGQNETAVVPASNYLDEAVQLTGYLNETLVKGSALYSRSILLAVQSFKAALNSNQIKSKQAPAVRIELTENGNVRCALTLFLQVVGVPASVNVPVKLQIDFEYVADPDSGRIIQHRLLESRINGQLTPGDVVSRWIRRFTDPSSKRSEEEDWLGSALDTIKWMRSLRPE</sequence>
<evidence type="ECO:0000313" key="2">
    <source>
        <dbReference type="Proteomes" id="UP000198406"/>
    </source>
</evidence>
<dbReference type="OrthoDB" id="48295at2759"/>
<comment type="caution">
    <text evidence="1">The sequence shown here is derived from an EMBL/GenBank/DDBJ whole genome shotgun (WGS) entry which is preliminary data.</text>
</comment>
<evidence type="ECO:0000313" key="1">
    <source>
        <dbReference type="EMBL" id="GAX17839.1"/>
    </source>
</evidence>
<gene>
    <name evidence="1" type="ORF">FisN_18Hh040</name>
</gene>
<protein>
    <submittedName>
        <fullName evidence="1">Uncharacterized protein</fullName>
    </submittedName>
</protein>
<dbReference type="AlphaFoldDB" id="A0A1Z5JV93"/>
<dbReference type="EMBL" id="BDSP01000123">
    <property type="protein sequence ID" value="GAX17839.1"/>
    <property type="molecule type" value="Genomic_DNA"/>
</dbReference>
<reference evidence="1 2" key="1">
    <citation type="journal article" date="2015" name="Plant Cell">
        <title>Oil accumulation by the oleaginous diatom Fistulifera solaris as revealed by the genome and transcriptome.</title>
        <authorList>
            <person name="Tanaka T."/>
            <person name="Maeda Y."/>
            <person name="Veluchamy A."/>
            <person name="Tanaka M."/>
            <person name="Abida H."/>
            <person name="Marechal E."/>
            <person name="Bowler C."/>
            <person name="Muto M."/>
            <person name="Sunaga Y."/>
            <person name="Tanaka M."/>
            <person name="Yoshino T."/>
            <person name="Taniguchi T."/>
            <person name="Fukuda Y."/>
            <person name="Nemoto M."/>
            <person name="Matsumoto M."/>
            <person name="Wong P.S."/>
            <person name="Aburatani S."/>
            <person name="Fujibuchi W."/>
        </authorList>
    </citation>
    <scope>NUCLEOTIDE SEQUENCE [LARGE SCALE GENOMIC DNA]</scope>
    <source>
        <strain evidence="1 2">JPCC DA0580</strain>
    </source>
</reference>
<accession>A0A1Z5JV93</accession>
<name>A0A1Z5JV93_FISSO</name>
<dbReference type="InParanoid" id="A0A1Z5JV93"/>
<dbReference type="Proteomes" id="UP000198406">
    <property type="component" value="Unassembled WGS sequence"/>
</dbReference>